<dbReference type="PROSITE" id="PS51257">
    <property type="entry name" value="PROKAR_LIPOPROTEIN"/>
    <property type="match status" value="1"/>
</dbReference>
<gene>
    <name evidence="1" type="ORF">EGI89_05730</name>
    <name evidence="2" type="ORF">NCTC13456_02096</name>
</gene>
<evidence type="ECO:0000313" key="3">
    <source>
        <dbReference type="Proteomes" id="UP000254737"/>
    </source>
</evidence>
<dbReference type="EMBL" id="UFXS01000001">
    <property type="protein sequence ID" value="STD56115.1"/>
    <property type="molecule type" value="Genomic_DNA"/>
</dbReference>
<organism evidence="2 3">
    <name type="scientific">Empedobacter falsenii</name>
    <dbReference type="NCBI Taxonomy" id="343874"/>
    <lineage>
        <taxon>Bacteria</taxon>
        <taxon>Pseudomonadati</taxon>
        <taxon>Bacteroidota</taxon>
        <taxon>Flavobacteriia</taxon>
        <taxon>Flavobacteriales</taxon>
        <taxon>Weeksellaceae</taxon>
        <taxon>Empedobacter</taxon>
    </lineage>
</organism>
<reference evidence="1 4" key="2">
    <citation type="submission" date="2018-10" db="EMBL/GenBank/DDBJ databases">
        <title>Transmission dynamics of multidrug resistant bacteria on intensive care unit surfaces.</title>
        <authorList>
            <person name="D'Souza A.W."/>
            <person name="Potter R.F."/>
            <person name="Wallace M."/>
            <person name="Shupe A."/>
            <person name="Patel S."/>
            <person name="Sun S."/>
            <person name="Gul D."/>
            <person name="Kwon J.H."/>
            <person name="Andleeb S."/>
            <person name="Burnham C.-A.D."/>
            <person name="Dantas G."/>
        </authorList>
    </citation>
    <scope>NUCLEOTIDE SEQUENCE [LARGE SCALE GENOMIC DNA]</scope>
    <source>
        <strain evidence="1 4">WF_348</strain>
    </source>
</reference>
<dbReference type="AlphaFoldDB" id="A0A376G608"/>
<sequence length="142" mass="16430">MKKIFFLLFISQLFLFSCKKDNVEVDKSSDSLSHEDVLSLEKNSVFTNETLVYKGVFEGKYFGDKIVLKLADDKFTAEYKGQSYNGELFKKDDGSLMEIDSKKKKLPFQFLRWSDNSEIMILNEDGMADDNGENYLTRISDK</sequence>
<reference evidence="2 3" key="1">
    <citation type="submission" date="2018-06" db="EMBL/GenBank/DDBJ databases">
        <authorList>
            <consortium name="Pathogen Informatics"/>
            <person name="Doyle S."/>
        </authorList>
    </citation>
    <scope>NUCLEOTIDE SEQUENCE [LARGE SCALE GENOMIC DNA]</scope>
    <source>
        <strain evidence="2 3">NCTC13456</strain>
    </source>
</reference>
<name>A0A376G608_9FLAO</name>
<dbReference type="STRING" id="343874.GCA_000805695_00151"/>
<dbReference type="Proteomes" id="UP000254737">
    <property type="component" value="Unassembled WGS sequence"/>
</dbReference>
<protein>
    <recommendedName>
        <fullName evidence="5">Copper resistance protein NlpE</fullName>
    </recommendedName>
</protein>
<proteinExistence type="predicted"/>
<dbReference type="EMBL" id="RHPO01000008">
    <property type="protein sequence ID" value="RRT92512.1"/>
    <property type="molecule type" value="Genomic_DNA"/>
</dbReference>
<dbReference type="RefSeq" id="WP_038330520.1">
    <property type="nucleotide sequence ID" value="NZ_JAAGKM010000004.1"/>
</dbReference>
<dbReference type="OrthoDB" id="1441899at2"/>
<evidence type="ECO:0008006" key="5">
    <source>
        <dbReference type="Google" id="ProtNLM"/>
    </source>
</evidence>
<dbReference type="Proteomes" id="UP000267844">
    <property type="component" value="Unassembled WGS sequence"/>
</dbReference>
<evidence type="ECO:0000313" key="1">
    <source>
        <dbReference type="EMBL" id="RRT92512.1"/>
    </source>
</evidence>
<evidence type="ECO:0000313" key="4">
    <source>
        <dbReference type="Proteomes" id="UP000267844"/>
    </source>
</evidence>
<accession>A0A376G608</accession>
<evidence type="ECO:0000313" key="2">
    <source>
        <dbReference type="EMBL" id="STD56115.1"/>
    </source>
</evidence>